<dbReference type="WBParaSite" id="SVE_1124100.1">
    <property type="protein sequence ID" value="SVE_1124100.1"/>
    <property type="gene ID" value="SVE_1124100"/>
</dbReference>
<dbReference type="Proteomes" id="UP000035680">
    <property type="component" value="Unassembled WGS sequence"/>
</dbReference>
<dbReference type="InterPro" id="IPR012337">
    <property type="entry name" value="RNaseH-like_sf"/>
</dbReference>
<dbReference type="PANTHER" id="PTHR37984:SF5">
    <property type="entry name" value="PROTEIN NYNRIN-LIKE"/>
    <property type="match status" value="1"/>
</dbReference>
<evidence type="ECO:0000313" key="3">
    <source>
        <dbReference type="Proteomes" id="UP000035680"/>
    </source>
</evidence>
<dbReference type="GO" id="GO:0003676">
    <property type="term" value="F:nucleic acid binding"/>
    <property type="evidence" value="ECO:0007669"/>
    <property type="project" value="InterPro"/>
</dbReference>
<dbReference type="SUPFAM" id="SSF53098">
    <property type="entry name" value="Ribonuclease H-like"/>
    <property type="match status" value="1"/>
</dbReference>
<organism evidence="3 4">
    <name type="scientific">Strongyloides venezuelensis</name>
    <name type="common">Threadworm</name>
    <dbReference type="NCBI Taxonomy" id="75913"/>
    <lineage>
        <taxon>Eukaryota</taxon>
        <taxon>Metazoa</taxon>
        <taxon>Ecdysozoa</taxon>
        <taxon>Nematoda</taxon>
        <taxon>Chromadorea</taxon>
        <taxon>Rhabditida</taxon>
        <taxon>Tylenchina</taxon>
        <taxon>Panagrolaimomorpha</taxon>
        <taxon>Strongyloidoidea</taxon>
        <taxon>Strongyloididae</taxon>
        <taxon>Strongyloides</taxon>
    </lineage>
</organism>
<dbReference type="EC" id="2.7.7.49" evidence="1"/>
<protein>
    <recommendedName>
        <fullName evidence="1">RNA-directed DNA polymerase</fullName>
        <ecNumber evidence="1">2.7.7.49</ecNumber>
    </recommendedName>
</protein>
<name>A0A0K0FPU5_STRVS</name>
<reference evidence="3" key="1">
    <citation type="submission" date="2014-07" db="EMBL/GenBank/DDBJ databases">
        <authorList>
            <person name="Martin A.A"/>
            <person name="De Silva N."/>
        </authorList>
    </citation>
    <scope>NUCLEOTIDE SEQUENCE</scope>
</reference>
<dbReference type="InterPro" id="IPR050951">
    <property type="entry name" value="Retrovirus_Pol_polyprotein"/>
</dbReference>
<evidence type="ECO:0000256" key="1">
    <source>
        <dbReference type="ARBA" id="ARBA00012493"/>
    </source>
</evidence>
<dbReference type="GO" id="GO:0015074">
    <property type="term" value="P:DNA integration"/>
    <property type="evidence" value="ECO:0007669"/>
    <property type="project" value="InterPro"/>
</dbReference>
<dbReference type="GO" id="GO:0003964">
    <property type="term" value="F:RNA-directed DNA polymerase activity"/>
    <property type="evidence" value="ECO:0007669"/>
    <property type="project" value="UniProtKB-EC"/>
</dbReference>
<dbReference type="PROSITE" id="PS50994">
    <property type="entry name" value="INTEGRASE"/>
    <property type="match status" value="1"/>
</dbReference>
<dbReference type="PANTHER" id="PTHR37984">
    <property type="entry name" value="PROTEIN CBG26694"/>
    <property type="match status" value="1"/>
</dbReference>
<proteinExistence type="predicted"/>
<evidence type="ECO:0000313" key="4">
    <source>
        <dbReference type="WBParaSite" id="SVE_1124100.1"/>
    </source>
</evidence>
<dbReference type="STRING" id="75913.A0A0K0FPU5"/>
<dbReference type="Pfam" id="PF00665">
    <property type="entry name" value="rve"/>
    <property type="match status" value="1"/>
</dbReference>
<dbReference type="InterPro" id="IPR041588">
    <property type="entry name" value="Integrase_H2C2"/>
</dbReference>
<keyword evidence="3" id="KW-1185">Reference proteome</keyword>
<accession>A0A0K0FPU5</accession>
<feature type="domain" description="Integrase catalytic" evidence="2">
    <location>
        <begin position="130"/>
        <end position="295"/>
    </location>
</feature>
<dbReference type="Gene3D" id="1.10.340.70">
    <property type="match status" value="1"/>
</dbReference>
<dbReference type="InterPro" id="IPR001584">
    <property type="entry name" value="Integrase_cat-core"/>
</dbReference>
<evidence type="ECO:0000259" key="2">
    <source>
        <dbReference type="PROSITE" id="PS50994"/>
    </source>
</evidence>
<reference evidence="4" key="2">
    <citation type="submission" date="2015-08" db="UniProtKB">
        <authorList>
            <consortium name="WormBaseParasite"/>
        </authorList>
    </citation>
    <scope>IDENTIFICATION</scope>
</reference>
<sequence>MCFGKSLISFDLFVPSRPEWQELQQRDEHIQLLYTFLDGTNKSNDIKLLPKHMQKLSNFKISQDKLVTTLDGKIVIPKSTVSHLCRLLHKSHEGYAIMVDRIQRKFSCVGFTTIVKSFLSNCSTCYKNKELRIPKTNRKIKYSLMQKAYVDIGYSEAYSSFFITLVEAYSNYTFASWISNMRAITVIKFLDQIIQLTGTFDMIQFDNQSNFRSKELTNYLCLKGIEPQFSIPFEHYTNGKAERMVKTLKYDLQKMYDDSIPKTKAIQKVLEKSRQTPYGKDNEKYTPLQRFFQDKNRELSNTISPIESTTIIPLFLHGYYRPRPDIIADWEPCYVLQKINNTVYVIMEPGRHITRRTSRYVKLTSQSLSDEIVAEAKSKLEGCNI</sequence>
<dbReference type="Pfam" id="PF17921">
    <property type="entry name" value="Integrase_H2C2"/>
    <property type="match status" value="1"/>
</dbReference>
<dbReference type="InterPro" id="IPR036397">
    <property type="entry name" value="RNaseH_sf"/>
</dbReference>
<dbReference type="AlphaFoldDB" id="A0A0K0FPU5"/>
<dbReference type="Gene3D" id="3.30.420.10">
    <property type="entry name" value="Ribonuclease H-like superfamily/Ribonuclease H"/>
    <property type="match status" value="1"/>
</dbReference>